<proteinExistence type="predicted"/>
<dbReference type="RefSeq" id="WP_183345621.1">
    <property type="nucleotide sequence ID" value="NZ_JACHNU010000010.1"/>
</dbReference>
<evidence type="ECO:0000313" key="1">
    <source>
        <dbReference type="EMBL" id="MBB4665045.1"/>
    </source>
</evidence>
<dbReference type="AlphaFoldDB" id="A0A840IL35"/>
<gene>
    <name evidence="1" type="ORF">BDZ31_004664</name>
</gene>
<dbReference type="Pfam" id="PF13030">
    <property type="entry name" value="DUF3891"/>
    <property type="match status" value="1"/>
</dbReference>
<dbReference type="Proteomes" id="UP000585272">
    <property type="component" value="Unassembled WGS sequence"/>
</dbReference>
<dbReference type="InterPro" id="IPR024992">
    <property type="entry name" value="DUF3891"/>
</dbReference>
<dbReference type="EMBL" id="JACHNU010000010">
    <property type="protein sequence ID" value="MBB4665045.1"/>
    <property type="molecule type" value="Genomic_DNA"/>
</dbReference>
<comment type="caution">
    <text evidence="1">The sequence shown here is derived from an EMBL/GenBank/DDBJ whole genome shotgun (WGS) entry which is preliminary data.</text>
</comment>
<name>A0A840IL35_9ACTN</name>
<accession>A0A840IL35</accession>
<organism evidence="1 2">
    <name type="scientific">Conexibacter arvalis</name>
    <dbReference type="NCBI Taxonomy" id="912552"/>
    <lineage>
        <taxon>Bacteria</taxon>
        <taxon>Bacillati</taxon>
        <taxon>Actinomycetota</taxon>
        <taxon>Thermoleophilia</taxon>
        <taxon>Solirubrobacterales</taxon>
        <taxon>Conexibacteraceae</taxon>
        <taxon>Conexibacter</taxon>
    </lineage>
</organism>
<reference evidence="1 2" key="1">
    <citation type="submission" date="2020-08" db="EMBL/GenBank/DDBJ databases">
        <title>Genomic Encyclopedia of Archaeal and Bacterial Type Strains, Phase II (KMG-II): from individual species to whole genera.</title>
        <authorList>
            <person name="Goeker M."/>
        </authorList>
    </citation>
    <scope>NUCLEOTIDE SEQUENCE [LARGE SCALE GENOMIC DNA]</scope>
    <source>
        <strain evidence="1 2">DSM 23288</strain>
    </source>
</reference>
<evidence type="ECO:0008006" key="3">
    <source>
        <dbReference type="Google" id="ProtNLM"/>
    </source>
</evidence>
<evidence type="ECO:0000313" key="2">
    <source>
        <dbReference type="Proteomes" id="UP000585272"/>
    </source>
</evidence>
<protein>
    <recommendedName>
        <fullName evidence="3">DUF3891 family protein</fullName>
    </recommendedName>
</protein>
<sequence>MLVRDDGDAWQLVLQTDHADLAGQLLAAWGGDGFAPPAPRASVVRAGLRHDDGWAVWEQSPRLDPDSGAPQSFLGVAVPVHLAFYRAGVEVVCDEDPYAGLLVSMHMSGLYRRRYGVVPAGEMRLDPELRARADLFCDQEEERQAALAARLEVDDAERWTNYALLQIADLLSLHCGLADLESGGPGAAGALRDVPTADGGRADVAISPLGPWRLRLDPYPFADSPLALSMVRRVVPKRAWPDDDAFRADLAATRPETVRIYLQA</sequence>
<keyword evidence="2" id="KW-1185">Reference proteome</keyword>